<feature type="compositionally biased region" description="Acidic residues" evidence="1">
    <location>
        <begin position="10"/>
        <end position="39"/>
    </location>
</feature>
<name>A0A822XT01_NELNU</name>
<proteinExistence type="predicted"/>
<evidence type="ECO:0000313" key="3">
    <source>
        <dbReference type="Proteomes" id="UP000607653"/>
    </source>
</evidence>
<gene>
    <name evidence="2" type="ORF">HUJ06_023754</name>
</gene>
<feature type="region of interest" description="Disordered" evidence="1">
    <location>
        <begin position="1"/>
        <end position="44"/>
    </location>
</feature>
<reference evidence="2 3" key="1">
    <citation type="journal article" date="2020" name="Mol. Biol. Evol.">
        <title>Distinct Expression and Methylation Patterns for Genes with Different Fates following a Single Whole-Genome Duplication in Flowering Plants.</title>
        <authorList>
            <person name="Shi T."/>
            <person name="Rahmani R.S."/>
            <person name="Gugger P.F."/>
            <person name="Wang M."/>
            <person name="Li H."/>
            <person name="Zhang Y."/>
            <person name="Li Z."/>
            <person name="Wang Q."/>
            <person name="Van de Peer Y."/>
            <person name="Marchal K."/>
            <person name="Chen J."/>
        </authorList>
    </citation>
    <scope>NUCLEOTIDE SEQUENCE [LARGE SCALE GENOMIC DNA]</scope>
    <source>
        <tissue evidence="2">Leaf</tissue>
    </source>
</reference>
<evidence type="ECO:0000313" key="2">
    <source>
        <dbReference type="EMBL" id="DAD22291.1"/>
    </source>
</evidence>
<dbReference type="AlphaFoldDB" id="A0A822XT01"/>
<protein>
    <submittedName>
        <fullName evidence="2">Uncharacterized protein</fullName>
    </submittedName>
</protein>
<sequence length="151" mass="17709">MDWEKQQASEDWEEEEDLLVDNVEDQGLNEEEEEEEEDKEVAPADMDLDAMNCVMRRMEHSDQHFEEVRLSSHLVNSSVNSTNIIAHSNWAGIYFLLTSHLILVKGKLKRVGGRLRSRSVKNLVSKFDYRKEINMNQLQFNDLKLTRVNTR</sequence>
<evidence type="ECO:0000256" key="1">
    <source>
        <dbReference type="SAM" id="MobiDB-lite"/>
    </source>
</evidence>
<comment type="caution">
    <text evidence="2">The sequence shown here is derived from an EMBL/GenBank/DDBJ whole genome shotgun (WGS) entry which is preliminary data.</text>
</comment>
<keyword evidence="3" id="KW-1185">Reference proteome</keyword>
<dbReference type="Proteomes" id="UP000607653">
    <property type="component" value="Unassembled WGS sequence"/>
</dbReference>
<dbReference type="EMBL" id="DUZY01000001">
    <property type="protein sequence ID" value="DAD22291.1"/>
    <property type="molecule type" value="Genomic_DNA"/>
</dbReference>
<organism evidence="2 3">
    <name type="scientific">Nelumbo nucifera</name>
    <name type="common">Sacred lotus</name>
    <dbReference type="NCBI Taxonomy" id="4432"/>
    <lineage>
        <taxon>Eukaryota</taxon>
        <taxon>Viridiplantae</taxon>
        <taxon>Streptophyta</taxon>
        <taxon>Embryophyta</taxon>
        <taxon>Tracheophyta</taxon>
        <taxon>Spermatophyta</taxon>
        <taxon>Magnoliopsida</taxon>
        <taxon>Proteales</taxon>
        <taxon>Nelumbonaceae</taxon>
        <taxon>Nelumbo</taxon>
    </lineage>
</organism>
<accession>A0A822XT01</accession>